<comment type="caution">
    <text evidence="1">The sequence shown here is derived from an EMBL/GenBank/DDBJ whole genome shotgun (WGS) entry which is preliminary data.</text>
</comment>
<dbReference type="EMBL" id="BMXF01000008">
    <property type="protein sequence ID" value="GHB87310.1"/>
    <property type="molecule type" value="Genomic_DNA"/>
</dbReference>
<dbReference type="RefSeq" id="WP_189568585.1">
    <property type="nucleotide sequence ID" value="NZ_BMXF01000008.1"/>
</dbReference>
<protein>
    <submittedName>
        <fullName evidence="1">Uncharacterized protein</fullName>
    </submittedName>
</protein>
<dbReference type="AlphaFoldDB" id="A0A8J3GCX4"/>
<accession>A0A8J3GCX4</accession>
<keyword evidence="2" id="KW-1185">Reference proteome</keyword>
<reference evidence="1 2" key="1">
    <citation type="journal article" date="2014" name="Int. J. Syst. Evol. Microbiol.">
        <title>Complete genome sequence of Corynebacterium casei LMG S-19264T (=DSM 44701T), isolated from a smear-ripened cheese.</title>
        <authorList>
            <consortium name="US DOE Joint Genome Institute (JGI-PGF)"/>
            <person name="Walter F."/>
            <person name="Albersmeier A."/>
            <person name="Kalinowski J."/>
            <person name="Ruckert C."/>
        </authorList>
    </citation>
    <scope>NUCLEOTIDE SEQUENCE [LARGE SCALE GENOMIC DNA]</scope>
    <source>
        <strain evidence="1 2">KCTC 12866</strain>
    </source>
</reference>
<gene>
    <name evidence="1" type="ORF">GCM10007390_48910</name>
</gene>
<evidence type="ECO:0000313" key="1">
    <source>
        <dbReference type="EMBL" id="GHB87310.1"/>
    </source>
</evidence>
<proteinExistence type="predicted"/>
<evidence type="ECO:0000313" key="2">
    <source>
        <dbReference type="Proteomes" id="UP000598271"/>
    </source>
</evidence>
<name>A0A8J3GCX4_9BACT</name>
<dbReference type="Proteomes" id="UP000598271">
    <property type="component" value="Unassembled WGS sequence"/>
</dbReference>
<sequence length="146" mass="16535">MDVICPRHAPIYGARPGDLFLLDLDSEAFAIGNELLILYGPPAEDESWLGDHRVINKTVFAAESLTDMLSRMVFGEPREIGLIKLYAFLDKNSQQRDVRCCFVCARCIEREKKTWPWPSKLRRTPNLGLAARSVASPTLPMKNQMI</sequence>
<organism evidence="1 2">
    <name type="scientific">Persicitalea jodogahamensis</name>
    <dbReference type="NCBI Taxonomy" id="402147"/>
    <lineage>
        <taxon>Bacteria</taxon>
        <taxon>Pseudomonadati</taxon>
        <taxon>Bacteroidota</taxon>
        <taxon>Cytophagia</taxon>
        <taxon>Cytophagales</taxon>
        <taxon>Spirosomataceae</taxon>
        <taxon>Persicitalea</taxon>
    </lineage>
</organism>